<keyword evidence="3 8" id="KW-0540">Nuclease</keyword>
<accession>A0A1G9DT09</accession>
<feature type="domain" description="PIN" evidence="9">
    <location>
        <begin position="4"/>
        <end position="124"/>
    </location>
</feature>
<sequence length="133" mass="14788">MLRYMLDTNILIYTIKNKPEMVRQQFEAHDGEICASSVTAMELLYGAHKSQAVRRNLDVIEGLLGRIDVLDFDLRAAEHAGHIRAELAAAGNPIGPFDVMIAGHARSKGLCLVTNNESEFIRVSGLRLVNWAR</sequence>
<keyword evidence="11" id="KW-1185">Reference proteome</keyword>
<protein>
    <recommendedName>
        <fullName evidence="8">Ribonuclease VapC</fullName>
        <shortName evidence="8">RNase VapC</shortName>
        <ecNumber evidence="8">3.1.-.-</ecNumber>
    </recommendedName>
    <alternativeName>
        <fullName evidence="8">Toxin VapC</fullName>
    </alternativeName>
</protein>
<dbReference type="HAMAP" id="MF_00265">
    <property type="entry name" value="VapC_Nob1"/>
    <property type="match status" value="1"/>
</dbReference>
<dbReference type="Gene3D" id="3.40.50.1010">
    <property type="entry name" value="5'-nuclease"/>
    <property type="match status" value="1"/>
</dbReference>
<keyword evidence="8" id="KW-0800">Toxin</keyword>
<dbReference type="OrthoDB" id="9804823at2"/>
<name>A0A1G9DT09_9RHOB</name>
<evidence type="ECO:0000256" key="1">
    <source>
        <dbReference type="ARBA" id="ARBA00001946"/>
    </source>
</evidence>
<reference evidence="10 11" key="1">
    <citation type="submission" date="2016-10" db="EMBL/GenBank/DDBJ databases">
        <authorList>
            <person name="de Groot N.N."/>
        </authorList>
    </citation>
    <scope>NUCLEOTIDE SEQUENCE [LARGE SCALE GENOMIC DNA]</scope>
    <source>
        <strain evidence="10 11">DSM 25294</strain>
    </source>
</reference>
<dbReference type="GO" id="GO:0000287">
    <property type="term" value="F:magnesium ion binding"/>
    <property type="evidence" value="ECO:0007669"/>
    <property type="project" value="UniProtKB-UniRule"/>
</dbReference>
<dbReference type="PANTHER" id="PTHR33653">
    <property type="entry name" value="RIBONUCLEASE VAPC2"/>
    <property type="match status" value="1"/>
</dbReference>
<dbReference type="STRING" id="571298.SAMN04488026_10497"/>
<dbReference type="PANTHER" id="PTHR33653:SF1">
    <property type="entry name" value="RIBONUCLEASE VAPC2"/>
    <property type="match status" value="1"/>
</dbReference>
<keyword evidence="5 8" id="KW-0378">Hydrolase</keyword>
<dbReference type="Proteomes" id="UP000199382">
    <property type="component" value="Unassembled WGS sequence"/>
</dbReference>
<gene>
    <name evidence="8" type="primary">vapC</name>
    <name evidence="10" type="ORF">SAMN04488026_10497</name>
</gene>
<dbReference type="InterPro" id="IPR022907">
    <property type="entry name" value="VapC_family"/>
</dbReference>
<dbReference type="InterPro" id="IPR002716">
    <property type="entry name" value="PIN_dom"/>
</dbReference>
<dbReference type="GO" id="GO:0004540">
    <property type="term" value="F:RNA nuclease activity"/>
    <property type="evidence" value="ECO:0007669"/>
    <property type="project" value="InterPro"/>
</dbReference>
<dbReference type="SUPFAM" id="SSF88723">
    <property type="entry name" value="PIN domain-like"/>
    <property type="match status" value="1"/>
</dbReference>
<dbReference type="AlphaFoldDB" id="A0A1G9DT09"/>
<keyword evidence="6 8" id="KW-0460">Magnesium</keyword>
<dbReference type="GO" id="GO:0016787">
    <property type="term" value="F:hydrolase activity"/>
    <property type="evidence" value="ECO:0007669"/>
    <property type="project" value="UniProtKB-KW"/>
</dbReference>
<evidence type="ECO:0000256" key="7">
    <source>
        <dbReference type="ARBA" id="ARBA00038093"/>
    </source>
</evidence>
<dbReference type="GO" id="GO:0090729">
    <property type="term" value="F:toxin activity"/>
    <property type="evidence" value="ECO:0007669"/>
    <property type="project" value="UniProtKB-KW"/>
</dbReference>
<evidence type="ECO:0000256" key="5">
    <source>
        <dbReference type="ARBA" id="ARBA00022801"/>
    </source>
</evidence>
<proteinExistence type="inferred from homology"/>
<comment type="cofactor">
    <cofactor evidence="1 8">
        <name>Mg(2+)</name>
        <dbReference type="ChEBI" id="CHEBI:18420"/>
    </cofactor>
</comment>
<comment type="similarity">
    <text evidence="7 8">Belongs to the PINc/VapC protein family.</text>
</comment>
<organism evidence="10 11">
    <name type="scientific">Aliiruegeria lutimaris</name>
    <dbReference type="NCBI Taxonomy" id="571298"/>
    <lineage>
        <taxon>Bacteria</taxon>
        <taxon>Pseudomonadati</taxon>
        <taxon>Pseudomonadota</taxon>
        <taxon>Alphaproteobacteria</taxon>
        <taxon>Rhodobacterales</taxon>
        <taxon>Roseobacteraceae</taxon>
        <taxon>Aliiruegeria</taxon>
    </lineage>
</organism>
<dbReference type="InterPro" id="IPR050556">
    <property type="entry name" value="Type_II_TA_system_RNase"/>
</dbReference>
<evidence type="ECO:0000259" key="9">
    <source>
        <dbReference type="Pfam" id="PF01850"/>
    </source>
</evidence>
<dbReference type="NCBIfam" id="NF010285">
    <property type="entry name" value="PRK13725.1"/>
    <property type="match status" value="1"/>
</dbReference>
<evidence type="ECO:0000256" key="2">
    <source>
        <dbReference type="ARBA" id="ARBA00022649"/>
    </source>
</evidence>
<evidence type="ECO:0000313" key="11">
    <source>
        <dbReference type="Proteomes" id="UP000199382"/>
    </source>
</evidence>
<evidence type="ECO:0000256" key="3">
    <source>
        <dbReference type="ARBA" id="ARBA00022722"/>
    </source>
</evidence>
<keyword evidence="4 8" id="KW-0479">Metal-binding</keyword>
<keyword evidence="2 8" id="KW-1277">Toxin-antitoxin system</keyword>
<feature type="binding site" evidence="8">
    <location>
        <position position="7"/>
    </location>
    <ligand>
        <name>Mg(2+)</name>
        <dbReference type="ChEBI" id="CHEBI:18420"/>
    </ligand>
</feature>
<evidence type="ECO:0000256" key="6">
    <source>
        <dbReference type="ARBA" id="ARBA00022842"/>
    </source>
</evidence>
<evidence type="ECO:0000256" key="4">
    <source>
        <dbReference type="ARBA" id="ARBA00022723"/>
    </source>
</evidence>
<keyword evidence="10" id="KW-0255">Endonuclease</keyword>
<dbReference type="InterPro" id="IPR029060">
    <property type="entry name" value="PIN-like_dom_sf"/>
</dbReference>
<dbReference type="EMBL" id="FNEK01000049">
    <property type="protein sequence ID" value="SDK66964.1"/>
    <property type="molecule type" value="Genomic_DNA"/>
</dbReference>
<dbReference type="Pfam" id="PF01850">
    <property type="entry name" value="PIN"/>
    <property type="match status" value="1"/>
</dbReference>
<evidence type="ECO:0000256" key="8">
    <source>
        <dbReference type="HAMAP-Rule" id="MF_00265"/>
    </source>
</evidence>
<evidence type="ECO:0000313" key="10">
    <source>
        <dbReference type="EMBL" id="SDK66964.1"/>
    </source>
</evidence>
<feature type="binding site" evidence="8">
    <location>
        <position position="98"/>
    </location>
    <ligand>
        <name>Mg(2+)</name>
        <dbReference type="ChEBI" id="CHEBI:18420"/>
    </ligand>
</feature>
<dbReference type="RefSeq" id="WP_093160764.1">
    <property type="nucleotide sequence ID" value="NZ_FNEK01000049.1"/>
</dbReference>
<dbReference type="CDD" id="cd18745">
    <property type="entry name" value="PIN_VapC4-5_FitB-like"/>
    <property type="match status" value="1"/>
</dbReference>
<comment type="function">
    <text evidence="8">Toxic component of a toxin-antitoxin (TA) system. An RNase.</text>
</comment>
<dbReference type="EC" id="3.1.-.-" evidence="8"/>
<dbReference type="GO" id="GO:0004519">
    <property type="term" value="F:endonuclease activity"/>
    <property type="evidence" value="ECO:0007669"/>
    <property type="project" value="UniProtKB-KW"/>
</dbReference>